<dbReference type="GO" id="GO:0016020">
    <property type="term" value="C:membrane"/>
    <property type="evidence" value="ECO:0007669"/>
    <property type="project" value="UniProtKB-SubCell"/>
</dbReference>
<gene>
    <name evidence="20" type="ORF">BXZ70DRAFT_1049038</name>
</gene>
<keyword evidence="10" id="KW-0547">Nucleotide-binding</keyword>
<dbReference type="FunFam" id="1.10.20.10:FF:000001">
    <property type="entry name" value="Histone H3"/>
    <property type="match status" value="1"/>
</dbReference>
<keyword evidence="8" id="KW-0597">Phosphoprotein</keyword>
<dbReference type="InterPro" id="IPR003439">
    <property type="entry name" value="ABC_transporter-like_ATP-bd"/>
</dbReference>
<dbReference type="Pfam" id="PF00005">
    <property type="entry name" value="ABC_tran"/>
    <property type="match status" value="1"/>
</dbReference>
<dbReference type="PROSITE" id="PS00322">
    <property type="entry name" value="HISTONE_H3_1"/>
    <property type="match status" value="1"/>
</dbReference>
<dbReference type="GO" id="GO:0046982">
    <property type="term" value="F:protein heterodimerization activity"/>
    <property type="evidence" value="ECO:0007669"/>
    <property type="project" value="InterPro"/>
</dbReference>
<dbReference type="PROSITE" id="PS00959">
    <property type="entry name" value="HISTONE_H3_2"/>
    <property type="match status" value="1"/>
</dbReference>
<evidence type="ECO:0000256" key="13">
    <source>
        <dbReference type="ARBA" id="ARBA00022990"/>
    </source>
</evidence>
<keyword evidence="6" id="KW-0158">Chromosome</keyword>
<dbReference type="PANTHER" id="PTHR24223:SF356">
    <property type="entry name" value="ATP-BINDING CASSETTE TRANSPORTER ABC4"/>
    <property type="match status" value="1"/>
</dbReference>
<dbReference type="GO" id="GO:0000786">
    <property type="term" value="C:nucleosome"/>
    <property type="evidence" value="ECO:0007669"/>
    <property type="project" value="UniProtKB-KW"/>
</dbReference>
<evidence type="ECO:0000256" key="9">
    <source>
        <dbReference type="ARBA" id="ARBA00022692"/>
    </source>
</evidence>
<evidence type="ECO:0000256" key="16">
    <source>
        <dbReference type="SAM" id="MobiDB-lite"/>
    </source>
</evidence>
<comment type="subcellular location">
    <subcellularLocation>
        <location evidence="1">Chromosome</location>
    </subcellularLocation>
    <subcellularLocation>
        <location evidence="2">Membrane</location>
    </subcellularLocation>
</comment>
<dbReference type="SUPFAM" id="SSF90123">
    <property type="entry name" value="ABC transporter transmembrane region"/>
    <property type="match status" value="1"/>
</dbReference>
<dbReference type="CDD" id="cd03250">
    <property type="entry name" value="ABCC_MRP_domain1"/>
    <property type="match status" value="1"/>
</dbReference>
<feature type="region of interest" description="Disordered" evidence="16">
    <location>
        <begin position="1"/>
        <end position="41"/>
    </location>
</feature>
<evidence type="ECO:0000256" key="11">
    <source>
        <dbReference type="ARBA" id="ARBA00022840"/>
    </source>
</evidence>
<evidence type="ECO:0000313" key="21">
    <source>
        <dbReference type="Proteomes" id="UP000813824"/>
    </source>
</evidence>
<dbReference type="GO" id="GO:0140359">
    <property type="term" value="F:ABC-type transporter activity"/>
    <property type="evidence" value="ECO:0007669"/>
    <property type="project" value="InterPro"/>
</dbReference>
<evidence type="ECO:0000256" key="5">
    <source>
        <dbReference type="ARBA" id="ARBA00022448"/>
    </source>
</evidence>
<evidence type="ECO:0000259" key="18">
    <source>
        <dbReference type="PROSITE" id="PS50893"/>
    </source>
</evidence>
<dbReference type="InterPro" id="IPR000164">
    <property type="entry name" value="Histone_H3/CENP-A"/>
</dbReference>
<dbReference type="InterPro" id="IPR017871">
    <property type="entry name" value="ABC_transporter-like_CS"/>
</dbReference>
<feature type="transmembrane region" description="Helical" evidence="17">
    <location>
        <begin position="801"/>
        <end position="818"/>
    </location>
</feature>
<dbReference type="InterPro" id="IPR036640">
    <property type="entry name" value="ABC1_TM_sf"/>
</dbReference>
<keyword evidence="5" id="KW-0813">Transport</keyword>
<dbReference type="InterPro" id="IPR011527">
    <property type="entry name" value="ABC1_TM_dom"/>
</dbReference>
<feature type="domain" description="ABC transporter" evidence="18">
    <location>
        <begin position="987"/>
        <end position="1228"/>
    </location>
</feature>
<keyword evidence="21" id="KW-1185">Reference proteome</keyword>
<feature type="transmembrane region" description="Helical" evidence="17">
    <location>
        <begin position="1284"/>
        <end position="1309"/>
    </location>
</feature>
<dbReference type="PROSITE" id="PS50893">
    <property type="entry name" value="ABC_TRANSPORTER_2"/>
    <property type="match status" value="1"/>
</dbReference>
<dbReference type="GO" id="GO:0003677">
    <property type="term" value="F:DNA binding"/>
    <property type="evidence" value="ECO:0007669"/>
    <property type="project" value="InterPro"/>
</dbReference>
<dbReference type="Gene3D" id="1.10.20.10">
    <property type="entry name" value="Histone, subunit A"/>
    <property type="match status" value="1"/>
</dbReference>
<dbReference type="InterPro" id="IPR007125">
    <property type="entry name" value="H2A/H2B/H3"/>
</dbReference>
<dbReference type="Pfam" id="PF00664">
    <property type="entry name" value="ABC_membrane"/>
    <property type="match status" value="1"/>
</dbReference>
<dbReference type="SUPFAM" id="SSF47113">
    <property type="entry name" value="Histone-fold"/>
    <property type="match status" value="1"/>
</dbReference>
<feature type="compositionally biased region" description="Low complexity" evidence="16">
    <location>
        <begin position="725"/>
        <end position="740"/>
    </location>
</feature>
<organism evidence="20 21">
    <name type="scientific">Cristinia sonorae</name>
    <dbReference type="NCBI Taxonomy" id="1940300"/>
    <lineage>
        <taxon>Eukaryota</taxon>
        <taxon>Fungi</taxon>
        <taxon>Dikarya</taxon>
        <taxon>Basidiomycota</taxon>
        <taxon>Agaricomycotina</taxon>
        <taxon>Agaricomycetes</taxon>
        <taxon>Agaricomycetidae</taxon>
        <taxon>Agaricales</taxon>
        <taxon>Pleurotineae</taxon>
        <taxon>Stephanosporaceae</taxon>
        <taxon>Cristinia</taxon>
    </lineage>
</organism>
<keyword evidence="15" id="KW-0238">DNA-binding</keyword>
<proteinExistence type="inferred from homology"/>
<evidence type="ECO:0000256" key="6">
    <source>
        <dbReference type="ARBA" id="ARBA00022454"/>
    </source>
</evidence>
<name>A0A8K0UVW8_9AGAR</name>
<feature type="transmembrane region" description="Helical" evidence="17">
    <location>
        <begin position="774"/>
        <end position="795"/>
    </location>
</feature>
<evidence type="ECO:0000256" key="4">
    <source>
        <dbReference type="ARBA" id="ARBA00020835"/>
    </source>
</evidence>
<evidence type="ECO:0000256" key="17">
    <source>
        <dbReference type="SAM" id="Phobius"/>
    </source>
</evidence>
<dbReference type="SMART" id="SM00428">
    <property type="entry name" value="H3"/>
    <property type="match status" value="1"/>
</dbReference>
<evidence type="ECO:0000256" key="3">
    <source>
        <dbReference type="ARBA" id="ARBA00010343"/>
    </source>
</evidence>
<dbReference type="OrthoDB" id="6500128at2759"/>
<feature type="transmembrane region" description="Helical" evidence="17">
    <location>
        <begin position="375"/>
        <end position="399"/>
    </location>
</feature>
<dbReference type="SUPFAM" id="SSF52540">
    <property type="entry name" value="P-loop containing nucleoside triphosphate hydrolases"/>
    <property type="match status" value="1"/>
</dbReference>
<dbReference type="Gene3D" id="3.40.50.300">
    <property type="entry name" value="P-loop containing nucleotide triphosphate hydrolases"/>
    <property type="match status" value="1"/>
</dbReference>
<feature type="transmembrane region" description="Helical" evidence="17">
    <location>
        <begin position="478"/>
        <end position="498"/>
    </location>
</feature>
<evidence type="ECO:0000256" key="2">
    <source>
        <dbReference type="ARBA" id="ARBA00004370"/>
    </source>
</evidence>
<dbReference type="InterPro" id="IPR050173">
    <property type="entry name" value="ABC_transporter_C-like"/>
</dbReference>
<keyword evidence="9 17" id="KW-0812">Transmembrane</keyword>
<protein>
    <recommendedName>
        <fullName evidence="4">Histone H3</fullName>
    </recommendedName>
</protein>
<dbReference type="InterPro" id="IPR009072">
    <property type="entry name" value="Histone-fold"/>
</dbReference>
<feature type="domain" description="ABC transmembrane type-1" evidence="19">
    <location>
        <begin position="592"/>
        <end position="948"/>
    </location>
</feature>
<evidence type="ECO:0000256" key="1">
    <source>
        <dbReference type="ARBA" id="ARBA00004286"/>
    </source>
</evidence>
<feature type="transmembrane region" description="Helical" evidence="17">
    <location>
        <begin position="440"/>
        <end position="458"/>
    </location>
</feature>
<evidence type="ECO:0000256" key="8">
    <source>
        <dbReference type="ARBA" id="ARBA00022553"/>
    </source>
</evidence>
<keyword evidence="7" id="KW-0488">Methylation</keyword>
<dbReference type="PROSITE" id="PS50929">
    <property type="entry name" value="ABC_TM1F"/>
    <property type="match status" value="1"/>
</dbReference>
<dbReference type="PANTHER" id="PTHR24223">
    <property type="entry name" value="ATP-BINDING CASSETTE SUB-FAMILY C"/>
    <property type="match status" value="1"/>
</dbReference>
<evidence type="ECO:0000313" key="20">
    <source>
        <dbReference type="EMBL" id="KAH8104855.1"/>
    </source>
</evidence>
<comment type="caution">
    <text evidence="20">The sequence shown here is derived from an EMBL/GenBank/DDBJ whole genome shotgun (WGS) entry which is preliminary data.</text>
</comment>
<feature type="transmembrane region" description="Helical" evidence="17">
    <location>
        <begin position="889"/>
        <end position="909"/>
    </location>
</feature>
<dbReference type="InterPro" id="IPR003593">
    <property type="entry name" value="AAA+_ATPase"/>
</dbReference>
<evidence type="ECO:0000256" key="7">
    <source>
        <dbReference type="ARBA" id="ARBA00022481"/>
    </source>
</evidence>
<dbReference type="Proteomes" id="UP000813824">
    <property type="component" value="Unassembled WGS sequence"/>
</dbReference>
<feature type="transmembrane region" description="Helical" evidence="17">
    <location>
        <begin position="630"/>
        <end position="647"/>
    </location>
</feature>
<keyword evidence="11" id="KW-0067">ATP-binding</keyword>
<feature type="transmembrane region" description="Helical" evidence="17">
    <location>
        <begin position="591"/>
        <end position="610"/>
    </location>
</feature>
<evidence type="ECO:0000256" key="12">
    <source>
        <dbReference type="ARBA" id="ARBA00022989"/>
    </source>
</evidence>
<keyword evidence="13" id="KW-0007">Acetylation</keyword>
<dbReference type="GO" id="GO:0016887">
    <property type="term" value="F:ATP hydrolysis activity"/>
    <property type="evidence" value="ECO:0007669"/>
    <property type="project" value="InterPro"/>
</dbReference>
<evidence type="ECO:0000256" key="14">
    <source>
        <dbReference type="ARBA" id="ARBA00023136"/>
    </source>
</evidence>
<feature type="transmembrane region" description="Helical" evidence="17">
    <location>
        <begin position="411"/>
        <end position="433"/>
    </location>
</feature>
<reference evidence="20" key="1">
    <citation type="journal article" date="2021" name="New Phytol.">
        <title>Evolutionary innovations through gain and loss of genes in the ectomycorrhizal Boletales.</title>
        <authorList>
            <person name="Wu G."/>
            <person name="Miyauchi S."/>
            <person name="Morin E."/>
            <person name="Kuo A."/>
            <person name="Drula E."/>
            <person name="Varga T."/>
            <person name="Kohler A."/>
            <person name="Feng B."/>
            <person name="Cao Y."/>
            <person name="Lipzen A."/>
            <person name="Daum C."/>
            <person name="Hundley H."/>
            <person name="Pangilinan J."/>
            <person name="Johnson J."/>
            <person name="Barry K."/>
            <person name="LaButti K."/>
            <person name="Ng V."/>
            <person name="Ahrendt S."/>
            <person name="Min B."/>
            <person name="Choi I.G."/>
            <person name="Park H."/>
            <person name="Plett J.M."/>
            <person name="Magnuson J."/>
            <person name="Spatafora J.W."/>
            <person name="Nagy L.G."/>
            <person name="Henrissat B."/>
            <person name="Grigoriev I.V."/>
            <person name="Yang Z.L."/>
            <person name="Xu J."/>
            <person name="Martin F.M."/>
        </authorList>
    </citation>
    <scope>NUCLEOTIDE SEQUENCE</scope>
    <source>
        <strain evidence="20">KKN 215</strain>
    </source>
</reference>
<keyword evidence="12 17" id="KW-1133">Transmembrane helix</keyword>
<keyword evidence="14 17" id="KW-0472">Membrane</keyword>
<dbReference type="GO" id="GO:0005654">
    <property type="term" value="C:nucleoplasm"/>
    <property type="evidence" value="ECO:0007669"/>
    <property type="project" value="UniProtKB-ARBA"/>
</dbReference>
<dbReference type="GO" id="GO:0005524">
    <property type="term" value="F:ATP binding"/>
    <property type="evidence" value="ECO:0007669"/>
    <property type="project" value="UniProtKB-KW"/>
</dbReference>
<sequence>MARTKQTARKSTGGKAPRKQLASKVTRKTTQAATGGVKKPHRFRPGTVALREIRRYQKSTELLIRKLPFQRLVREIAQDFKTDLRFQSSAVMALQEAAEAYLVSLFEDTNLAAIHAKRVTIQPKDLALARRLRGLYLDIVLRKGALTVVDDAPPGDGSHSEFKATLYYPNRLSRLSISDLTQQICAKLRFSRVQISKSWLRLNTCEPFKKLRFASNPMDPQKYRIYRNVGFFERHSSLHWAPSFGNSWPTVVVTPRVIYLHALLFISPVPQRRPVKIAAQAFAAHVHYLKKKTMLALRWTLPTFQQVMVSSSDAAVVNIVDGEIREVLTSTLAIPTYTATFSFLVLLIHGFWRFWTNSRQDRPTNPGHSQAEQPVIYAFRIFRLLACLSLLGMEIWGLVYYKDVATWTEKTLESGLCIVWAYASFLALLSIITSSAHARIAIRHLCCTLLVAWLTFAYRDLYPLITYDLEPLDGEDGYVLWVYIGIQTAAAILVPLFVPRTYSPLDPEHPSPELNPEQTASIISWITYTYLDPLIYKANQVDHLPVEQLPAVPEYDEAKYMVTRGLATLQPYIAKKRHLAFGFMDVFRYEYIGMIFTTLLMVSTSFATPIGVNMLLRDLETGGEDAPVRPWFWILAIFIGPSVGAIARQAHIFLFNFVTVRSGAIINQLVFDHALHIRLKAETSREAISELPTATPTPDTASVLQQSGSSDEGVEGDSPQSGKLDSSQTTTPDSVSDTSTKVAGEISPTEKNLLGKINNLVTTDATNISNGADLALVVLYVPVQLSLCVVFLYSILGWSSLVGIGATVLFFPVPGYFSKMMSGTQKTKMQKTDARVQTVTETMNTIRMIKLFGWEPKMIQRIAKMREEELVYIRWEKWLQIFIGISMRVILNIRFAIPFVTIISTYATYTLVMKKELTASVLFSSMVVFEMFRGQMWTIAQKLPLVLRAKVSLDRINAFLHETELLDRFAPGYHEAHDENVVPPDVVGFKNASFTWDAGPDGTVTPDSSSRTFTLRIDNEVVFQRGNINLIVGPTGSGKTSMLMALLGEMHFIPQGPDSYYNLPRDGGIAYASQESWVQNETIRDNILFGSEYDSTRYNKVIEQCGLSRDIELFEAGDLTEVGEKGLTLSGGQKARITLARAVYSKAEILLLDDIFAALDVHTSKWIVDECFKGDLIRGRTVILVTELAKAEEPVDNKVPVDEAKRTEDGKLMVAEEIAVGRIGWSEVKLFFGALGGKHWILWWAVFISNAIGTPIIETFEVWYLGYWAHQYEGRPASEVSASYYLIVFSIIVVASIVTNTAGYLYFFVGTVRASRTIHDKLVSSILGSTMRCLFIIITTGEVWNSQSADG</sequence>
<dbReference type="Gene3D" id="1.20.1560.10">
    <property type="entry name" value="ABC transporter type 1, transmembrane domain"/>
    <property type="match status" value="2"/>
</dbReference>
<dbReference type="InterPro" id="IPR027417">
    <property type="entry name" value="P-loop_NTPase"/>
</dbReference>
<evidence type="ECO:0000259" key="19">
    <source>
        <dbReference type="PROSITE" id="PS50929"/>
    </source>
</evidence>
<dbReference type="CDD" id="cd22911">
    <property type="entry name" value="HFD_H3"/>
    <property type="match status" value="1"/>
</dbReference>
<dbReference type="PROSITE" id="PS00211">
    <property type="entry name" value="ABC_TRANSPORTER_1"/>
    <property type="match status" value="1"/>
</dbReference>
<feature type="region of interest" description="Disordered" evidence="16">
    <location>
        <begin position="688"/>
        <end position="742"/>
    </location>
</feature>
<dbReference type="GO" id="GO:0030527">
    <property type="term" value="F:structural constituent of chromatin"/>
    <property type="evidence" value="ECO:0007669"/>
    <property type="project" value="InterPro"/>
</dbReference>
<feature type="transmembrane region" description="Helical" evidence="17">
    <location>
        <begin position="334"/>
        <end position="355"/>
    </location>
</feature>
<feature type="compositionally biased region" description="Polar residues" evidence="16">
    <location>
        <begin position="692"/>
        <end position="706"/>
    </location>
</feature>
<dbReference type="EMBL" id="JAEVFJ010000005">
    <property type="protein sequence ID" value="KAH8104855.1"/>
    <property type="molecule type" value="Genomic_DNA"/>
</dbReference>
<dbReference type="CDD" id="cd18596">
    <property type="entry name" value="ABC_6TM_VMR1_D1_like"/>
    <property type="match status" value="1"/>
</dbReference>
<dbReference type="SMART" id="SM00382">
    <property type="entry name" value="AAA"/>
    <property type="match status" value="1"/>
</dbReference>
<dbReference type="PRINTS" id="PR00622">
    <property type="entry name" value="HISTONEH3"/>
</dbReference>
<evidence type="ECO:0000256" key="15">
    <source>
        <dbReference type="ARBA" id="ARBA00023269"/>
    </source>
</evidence>
<dbReference type="Pfam" id="PF00125">
    <property type="entry name" value="Histone"/>
    <property type="match status" value="1"/>
</dbReference>
<comment type="similarity">
    <text evidence="3">Belongs to the histone H3 family.</text>
</comment>
<keyword evidence="15" id="KW-0544">Nucleosome core</keyword>
<evidence type="ECO:0000256" key="10">
    <source>
        <dbReference type="ARBA" id="ARBA00022741"/>
    </source>
</evidence>
<accession>A0A8K0UVW8</accession>